<dbReference type="PANTHER" id="PTHR30486">
    <property type="entry name" value="TWITCHING MOTILITY PROTEIN PILT"/>
    <property type="match status" value="1"/>
</dbReference>
<keyword evidence="3" id="KW-0969">Cilium</keyword>
<sequence>MDLKLNIFGKNNTNKKNDKELIDLDLPYSLYPLFVTSASFEGEVQSDYDIDLNQIIPEYIAKDFDAHKIELSIAKPHVFITYDEEKGIYKYNLVEPPLDLNTFKNYVILISEIERNLLSNAEYVELGKILEELSIKRKDLNVFQGKIGEYKQLSTPFKVALYYVLRNMFGYNIITPLLLYNKVEDISVSGINLPVYVYHREFEYTPTNIIFTKNMRMFNINIDGEEIIDELVLRLISLSNKTISVANPIMDGILPKGDRIAATFRREVSANGSSFVIRRFSESPITILDLINSKVLSPQAAAYLWYAIDMKLSFMVIGVTGAGKTTVLGSILNLVKESMKILTIEDIPELRLAQDNWVQLYARPAYGGMGKEITLMDLLKLALRYRPDIIVVGEIRGEEAYVLFQAISTGHGGATTFHAYDSESAIKRLMNEPLNIPREWIPMMNIIVTVRRLPVYVGDKILLRRRAVAIDEIVSYNDLRRTVRWDPTTDSHIVDYEAMQVLRARTEEAGKNWDEVKAEIERRAEYLKLLASARPIVQSKESYKLLKKYIIKYSLRPVEAMREVQAMVGIKQQTP</sequence>
<name>A0A650CF55_SULOH</name>
<reference evidence="4 5" key="1">
    <citation type="submission" date="2019-10" db="EMBL/GenBank/DDBJ databases">
        <title>Genome Sequences from Six Type Strain Members of the Archaeal Family Sulfolobaceae: Acidianus ambivalens, Acidianus infernus, Metallosphaera prunae, Stygiolobus azoricus, Sulfolobus metallicus, and Sulfurisphaera ohwakuensis.</title>
        <authorList>
            <person name="Counts J.A."/>
            <person name="Kelly R.M."/>
        </authorList>
    </citation>
    <scope>NUCLEOTIDE SEQUENCE [LARGE SCALE GENOMIC DNA]</scope>
    <source>
        <strain evidence="4 5">TA-1</strain>
    </source>
</reference>
<dbReference type="KEGG" id="soh:D1869_02445"/>
<protein>
    <submittedName>
        <fullName evidence="3">Flagellar protein FlaI</fullName>
    </submittedName>
    <submittedName>
        <fullName evidence="4">Type II secretion system protein E</fullName>
    </submittedName>
</protein>
<dbReference type="GeneID" id="42800070"/>
<dbReference type="EMBL" id="CP045484">
    <property type="protein sequence ID" value="QGR16177.1"/>
    <property type="molecule type" value="Genomic_DNA"/>
</dbReference>
<evidence type="ECO:0000256" key="1">
    <source>
        <dbReference type="ARBA" id="ARBA00006611"/>
    </source>
</evidence>
<dbReference type="Proteomes" id="UP000427373">
    <property type="component" value="Chromosome"/>
</dbReference>
<dbReference type="SUPFAM" id="SSF52540">
    <property type="entry name" value="P-loop containing nucleoside triphosphate hydrolases"/>
    <property type="match status" value="1"/>
</dbReference>
<dbReference type="InterPro" id="IPR027417">
    <property type="entry name" value="P-loop_NTPase"/>
</dbReference>
<proteinExistence type="inferred from homology"/>
<organism evidence="4 5">
    <name type="scientific">Sulfurisphaera ohwakuensis</name>
    <dbReference type="NCBI Taxonomy" id="69656"/>
    <lineage>
        <taxon>Archaea</taxon>
        <taxon>Thermoproteota</taxon>
        <taxon>Thermoprotei</taxon>
        <taxon>Sulfolobales</taxon>
        <taxon>Sulfolobaceae</taxon>
        <taxon>Sulfurisphaera</taxon>
    </lineage>
</organism>
<gene>
    <name evidence="4" type="ORF">D1869_02445</name>
    <name evidence="3" type="ORF">HNQ62_000624</name>
</gene>
<evidence type="ECO:0000259" key="2">
    <source>
        <dbReference type="Pfam" id="PF00437"/>
    </source>
</evidence>
<keyword evidence="3" id="KW-0966">Cell projection</keyword>
<feature type="domain" description="Bacterial type II secretion system protein E" evidence="2">
    <location>
        <begin position="204"/>
        <end position="431"/>
    </location>
</feature>
<dbReference type="Gene3D" id="3.40.50.300">
    <property type="entry name" value="P-loop containing nucleotide triphosphate hydrolases"/>
    <property type="match status" value="1"/>
</dbReference>
<dbReference type="RefSeq" id="WP_156013754.1">
    <property type="nucleotide sequence ID" value="NZ_CP045484.1"/>
</dbReference>
<dbReference type="PANTHER" id="PTHR30486:SF6">
    <property type="entry name" value="TYPE IV PILUS RETRACTATION ATPASE PILT"/>
    <property type="match status" value="1"/>
</dbReference>
<dbReference type="Pfam" id="PF00437">
    <property type="entry name" value="T2SSE"/>
    <property type="match status" value="1"/>
</dbReference>
<evidence type="ECO:0000313" key="6">
    <source>
        <dbReference type="Proteomes" id="UP000582213"/>
    </source>
</evidence>
<dbReference type="AlphaFoldDB" id="A0A650CF55"/>
<keyword evidence="5" id="KW-1185">Reference proteome</keyword>
<dbReference type="CDD" id="cd01130">
    <property type="entry name" value="VirB11-like_ATPase"/>
    <property type="match status" value="1"/>
</dbReference>
<reference evidence="3 6" key="2">
    <citation type="submission" date="2020-08" db="EMBL/GenBank/DDBJ databases">
        <title>Genomic Encyclopedia of Type Strains, Phase IV (KMG-IV): sequencing the most valuable type-strain genomes for metagenomic binning, comparative biology and taxonomic classification.</title>
        <authorList>
            <person name="Goeker M."/>
        </authorList>
    </citation>
    <scope>NUCLEOTIDE SEQUENCE [LARGE SCALE GENOMIC DNA]</scope>
    <source>
        <strain evidence="3 6">DSM 12421</strain>
    </source>
</reference>
<evidence type="ECO:0000313" key="5">
    <source>
        <dbReference type="Proteomes" id="UP000427373"/>
    </source>
</evidence>
<comment type="similarity">
    <text evidence="1">Belongs to the GSP E family.</text>
</comment>
<dbReference type="Proteomes" id="UP000582213">
    <property type="component" value="Unassembled WGS sequence"/>
</dbReference>
<dbReference type="GO" id="GO:0016887">
    <property type="term" value="F:ATP hydrolysis activity"/>
    <property type="evidence" value="ECO:0007669"/>
    <property type="project" value="InterPro"/>
</dbReference>
<keyword evidence="3" id="KW-0282">Flagellum</keyword>
<dbReference type="OrthoDB" id="33500at2157"/>
<accession>A0A650CF55</accession>
<dbReference type="EMBL" id="JACHFY010000002">
    <property type="protein sequence ID" value="MBB5252891.1"/>
    <property type="molecule type" value="Genomic_DNA"/>
</dbReference>
<evidence type="ECO:0000313" key="4">
    <source>
        <dbReference type="EMBL" id="QGR16177.1"/>
    </source>
</evidence>
<dbReference type="InterPro" id="IPR050921">
    <property type="entry name" value="T4SS_GSP_E_ATPase"/>
</dbReference>
<dbReference type="Gene3D" id="3.30.450.380">
    <property type="match status" value="1"/>
</dbReference>
<dbReference type="InterPro" id="IPR001482">
    <property type="entry name" value="T2SS/T4SS_dom"/>
</dbReference>
<evidence type="ECO:0000313" key="3">
    <source>
        <dbReference type="EMBL" id="MBB5252891.1"/>
    </source>
</evidence>